<keyword evidence="5 12" id="KW-0326">Glycosidase</keyword>
<dbReference type="InterPro" id="IPR059177">
    <property type="entry name" value="GH29D-like_dom"/>
</dbReference>
<feature type="active site" description="Proton donor" evidence="6">
    <location>
        <position position="321"/>
    </location>
</feature>
<dbReference type="OrthoDB" id="229308at2"/>
<dbReference type="Pfam" id="PF02838">
    <property type="entry name" value="Glyco_hydro_20b"/>
    <property type="match status" value="1"/>
</dbReference>
<dbReference type="SUPFAM" id="SSF55545">
    <property type="entry name" value="beta-N-acetylhexosaminidase-like domain"/>
    <property type="match status" value="1"/>
</dbReference>
<evidence type="ECO:0000256" key="6">
    <source>
        <dbReference type="PIRSR" id="PIRSR625705-1"/>
    </source>
</evidence>
<feature type="domain" description="GH29D-like beta-sandwich" evidence="11">
    <location>
        <begin position="566"/>
        <end position="604"/>
    </location>
</feature>
<dbReference type="Proteomes" id="UP000319342">
    <property type="component" value="Chromosome"/>
</dbReference>
<dbReference type="InterPro" id="IPR015883">
    <property type="entry name" value="Glyco_hydro_20_cat"/>
</dbReference>
<dbReference type="InterPro" id="IPR029018">
    <property type="entry name" value="Hex-like_dom2"/>
</dbReference>
<dbReference type="AlphaFoldDB" id="A0A518CUS0"/>
<dbReference type="Pfam" id="PF06439">
    <property type="entry name" value="3keto-disac_hyd"/>
    <property type="match status" value="1"/>
</dbReference>
<feature type="domain" description="3-keto-alpha-glucoside-1,2-lyase/3-keto-2-hydroxy-glucal hydratase" evidence="10">
    <location>
        <begin position="782"/>
        <end position="981"/>
    </location>
</feature>
<protein>
    <recommendedName>
        <fullName evidence="3">beta-N-acetylhexosaminidase</fullName>
        <ecNumber evidence="3">3.2.1.52</ecNumber>
    </recommendedName>
</protein>
<feature type="domain" description="Glycoside hydrolase family 20 catalytic" evidence="8">
    <location>
        <begin position="177"/>
        <end position="501"/>
    </location>
</feature>
<dbReference type="PANTHER" id="PTHR22600:SF57">
    <property type="entry name" value="BETA-N-ACETYLHEXOSAMINIDASE"/>
    <property type="match status" value="1"/>
</dbReference>
<dbReference type="GO" id="GO:0005975">
    <property type="term" value="P:carbohydrate metabolic process"/>
    <property type="evidence" value="ECO:0007669"/>
    <property type="project" value="InterPro"/>
</dbReference>
<dbReference type="PRINTS" id="PR00738">
    <property type="entry name" value="GLHYDRLASE20"/>
</dbReference>
<feature type="chain" id="PRO_5021846645" description="beta-N-acetylhexosaminidase" evidence="7">
    <location>
        <begin position="24"/>
        <end position="989"/>
    </location>
</feature>
<evidence type="ECO:0000259" key="9">
    <source>
        <dbReference type="Pfam" id="PF02838"/>
    </source>
</evidence>
<keyword evidence="4 12" id="KW-0378">Hydrolase</keyword>
<comment type="catalytic activity">
    <reaction evidence="1">
        <text>Hydrolysis of terminal non-reducing N-acetyl-D-hexosamine residues in N-acetyl-beta-D-hexosaminides.</text>
        <dbReference type="EC" id="3.2.1.52"/>
    </reaction>
</comment>
<evidence type="ECO:0000259" key="10">
    <source>
        <dbReference type="Pfam" id="PF06439"/>
    </source>
</evidence>
<dbReference type="RefSeq" id="WP_145181794.1">
    <property type="nucleotide sequence ID" value="NZ_CP036290.1"/>
</dbReference>
<evidence type="ECO:0000313" key="12">
    <source>
        <dbReference type="EMBL" id="QDU82958.1"/>
    </source>
</evidence>
<dbReference type="InterPro" id="IPR015882">
    <property type="entry name" value="HEX_bac_N"/>
</dbReference>
<dbReference type="GO" id="GO:0016020">
    <property type="term" value="C:membrane"/>
    <property type="evidence" value="ECO:0007669"/>
    <property type="project" value="TreeGrafter"/>
</dbReference>
<organism evidence="12 13">
    <name type="scientific">Rohdeia mirabilis</name>
    <dbReference type="NCBI Taxonomy" id="2528008"/>
    <lineage>
        <taxon>Bacteria</taxon>
        <taxon>Pseudomonadati</taxon>
        <taxon>Planctomycetota</taxon>
        <taxon>Planctomycetia</taxon>
        <taxon>Planctomycetia incertae sedis</taxon>
        <taxon>Rohdeia</taxon>
    </lineage>
</organism>
<dbReference type="EC" id="3.2.1.52" evidence="3"/>
<feature type="signal peptide" evidence="7">
    <location>
        <begin position="1"/>
        <end position="23"/>
    </location>
</feature>
<evidence type="ECO:0000256" key="3">
    <source>
        <dbReference type="ARBA" id="ARBA00012663"/>
    </source>
</evidence>
<accession>A0A518CUS0</accession>
<dbReference type="Pfam" id="PF13290">
    <property type="entry name" value="CHB_HEX_C_1"/>
    <property type="match status" value="1"/>
</dbReference>
<sequence precursor="true">MRHPYLRSTVAALGLLLATPSTARGEERTADTPAVVPAVRSWVPGDETRYQFDGPPTIVLSFESPRGESAQDVALTAHAEAFCNLWWRRTGERPQIVPPRSSVRSDFMFAVDPGRPDATPERYRIDVDSAITVWGASVEAIARGTATLLQMVERTGDGQDAHWALPTGVIQDEPATPFRSVLVDVARQPHSIETLHSIVELLHLHKVRYLQLHLTDDQAFTFPFAPVTDGLENPRTISLDSWRALVAHADALGVTIVPELDLPGHSTQLKRSGYLADPTPDDALTDADVAHPVNHERIFAIIDAMNAVFASSPYFHIGGDESGAADALVPFLAAVNMHLRTHEDSALRRRMVVWEGFHGAPAALPATGDDRILVSAWESAYNPPWALLDAGYEVVNASWKPLYVVGSGAPRYPHIGGRRWSAREIHSWSKNAFWHWQPGTPVFEDRGPNDPDRGDGVWPVPASQRDQVLGGQLLFWEQKEHTVLRDAWERVPALADRLWTGDRPEGRDWVGYLRRFEAVESRVRDLVQPVHARIAGVGVDPTHPTADDVVWTEDFVRVELEARGVDADGGTIRYTLDGSRPTSTSAQYRSAIVGATRLRAQLFVDDEPVGAELWQDFDQRPARVRVEWFDLPRRPLGFVPDFTDRAVWQPTRRDLLPELRGPYRTHEPVGQRLTGMLVVAPAEEGIWAFRLQTRDGRARVLLDGEELLGPSTPDETQLVVERELGGGGYALEVHHASGAIAPVLIVAVRPPGAERFEDITPHLAQIPRAAEAESLQPPAGEIDLFAKGLDDWQFASAAGAALTDVVTLEDDGVVRIAGTPQGYLATKRWFRDYELELEWRWPAASEGSVRGGNSGVLVHTTTPLMFYGWPRSLEVQLAAGHAGDFWTIGEDVDLLVEDAATRRTPWRPGDLHSHRHIPGRIAGLEHPLGQWNHLRVRCDGDAIVVHVNGVEVDRGIDGTLDAGAIALQSEGTPIEFRKVTMRPLERRWP</sequence>
<dbReference type="PANTHER" id="PTHR22600">
    <property type="entry name" value="BETA-HEXOSAMINIDASE"/>
    <property type="match status" value="1"/>
</dbReference>
<keyword evidence="7" id="KW-0732">Signal</keyword>
<evidence type="ECO:0000256" key="5">
    <source>
        <dbReference type="ARBA" id="ARBA00023295"/>
    </source>
</evidence>
<dbReference type="SUPFAM" id="SSF51445">
    <property type="entry name" value="(Trans)glycosidases"/>
    <property type="match status" value="1"/>
</dbReference>
<feature type="domain" description="Beta-hexosaminidase bacterial type N-terminal" evidence="9">
    <location>
        <begin position="33"/>
        <end position="172"/>
    </location>
</feature>
<name>A0A518CUS0_9BACT</name>
<evidence type="ECO:0000313" key="13">
    <source>
        <dbReference type="Proteomes" id="UP000319342"/>
    </source>
</evidence>
<dbReference type="Gene3D" id="3.20.20.80">
    <property type="entry name" value="Glycosidases"/>
    <property type="match status" value="1"/>
</dbReference>
<gene>
    <name evidence="12" type="primary">exo I</name>
    <name evidence="12" type="ORF">Pla163_00530</name>
</gene>
<proteinExistence type="inferred from homology"/>
<dbReference type="Pfam" id="PF00728">
    <property type="entry name" value="Glyco_hydro_20"/>
    <property type="match status" value="1"/>
</dbReference>
<comment type="similarity">
    <text evidence="2">Belongs to the glycosyl hydrolase 20 family.</text>
</comment>
<evidence type="ECO:0000259" key="11">
    <source>
        <dbReference type="Pfam" id="PF13290"/>
    </source>
</evidence>
<evidence type="ECO:0000256" key="2">
    <source>
        <dbReference type="ARBA" id="ARBA00006285"/>
    </source>
</evidence>
<reference evidence="12 13" key="1">
    <citation type="submission" date="2019-02" db="EMBL/GenBank/DDBJ databases">
        <title>Deep-cultivation of Planctomycetes and their phenomic and genomic characterization uncovers novel biology.</title>
        <authorList>
            <person name="Wiegand S."/>
            <person name="Jogler M."/>
            <person name="Boedeker C."/>
            <person name="Pinto D."/>
            <person name="Vollmers J."/>
            <person name="Rivas-Marin E."/>
            <person name="Kohn T."/>
            <person name="Peeters S.H."/>
            <person name="Heuer A."/>
            <person name="Rast P."/>
            <person name="Oberbeckmann S."/>
            <person name="Bunk B."/>
            <person name="Jeske O."/>
            <person name="Meyerdierks A."/>
            <person name="Storesund J.E."/>
            <person name="Kallscheuer N."/>
            <person name="Luecker S."/>
            <person name="Lage O.M."/>
            <person name="Pohl T."/>
            <person name="Merkel B.J."/>
            <person name="Hornburger P."/>
            <person name="Mueller R.-W."/>
            <person name="Bruemmer F."/>
            <person name="Labrenz M."/>
            <person name="Spormann A.M."/>
            <person name="Op den Camp H."/>
            <person name="Overmann J."/>
            <person name="Amann R."/>
            <person name="Jetten M.S.M."/>
            <person name="Mascher T."/>
            <person name="Medema M.H."/>
            <person name="Devos D.P."/>
            <person name="Kaster A.-K."/>
            <person name="Ovreas L."/>
            <person name="Rohde M."/>
            <person name="Galperin M.Y."/>
            <person name="Jogler C."/>
        </authorList>
    </citation>
    <scope>NUCLEOTIDE SEQUENCE [LARGE SCALE GENOMIC DNA]</scope>
    <source>
        <strain evidence="12 13">Pla163</strain>
    </source>
</reference>
<evidence type="ECO:0000256" key="7">
    <source>
        <dbReference type="SAM" id="SignalP"/>
    </source>
</evidence>
<dbReference type="InterPro" id="IPR010496">
    <property type="entry name" value="AL/BT2_dom"/>
</dbReference>
<dbReference type="EMBL" id="CP036290">
    <property type="protein sequence ID" value="QDU82958.1"/>
    <property type="molecule type" value="Genomic_DNA"/>
</dbReference>
<evidence type="ECO:0000256" key="4">
    <source>
        <dbReference type="ARBA" id="ARBA00022801"/>
    </source>
</evidence>
<dbReference type="GO" id="GO:0004563">
    <property type="term" value="F:beta-N-acetylhexosaminidase activity"/>
    <property type="evidence" value="ECO:0007669"/>
    <property type="project" value="UniProtKB-EC"/>
</dbReference>
<evidence type="ECO:0000259" key="8">
    <source>
        <dbReference type="Pfam" id="PF00728"/>
    </source>
</evidence>
<dbReference type="Gene3D" id="2.60.120.560">
    <property type="entry name" value="Exo-inulinase, domain 1"/>
    <property type="match status" value="1"/>
</dbReference>
<dbReference type="GO" id="GO:0030203">
    <property type="term" value="P:glycosaminoglycan metabolic process"/>
    <property type="evidence" value="ECO:0007669"/>
    <property type="project" value="TreeGrafter"/>
</dbReference>
<evidence type="ECO:0000256" key="1">
    <source>
        <dbReference type="ARBA" id="ARBA00001231"/>
    </source>
</evidence>
<dbReference type="Gene3D" id="3.30.379.10">
    <property type="entry name" value="Chitobiase/beta-hexosaminidase domain 2-like"/>
    <property type="match status" value="1"/>
</dbReference>
<dbReference type="InterPro" id="IPR017853">
    <property type="entry name" value="GH"/>
</dbReference>
<keyword evidence="13" id="KW-1185">Reference proteome</keyword>
<dbReference type="InterPro" id="IPR025705">
    <property type="entry name" value="Beta_hexosaminidase_sua/sub"/>
</dbReference>